<dbReference type="EMBL" id="MDEI01000005">
    <property type="protein sequence ID" value="PPU68902.1"/>
    <property type="molecule type" value="Genomic_DNA"/>
</dbReference>
<keyword evidence="2" id="KW-1185">Reference proteome</keyword>
<dbReference type="Proteomes" id="UP000238191">
    <property type="component" value="Unassembled WGS sequence"/>
</dbReference>
<accession>A0A2S7D4Z7</accession>
<evidence type="ECO:0000313" key="2">
    <source>
        <dbReference type="Proteomes" id="UP000238191"/>
    </source>
</evidence>
<evidence type="ECO:0000313" key="1">
    <source>
        <dbReference type="EMBL" id="PPU68902.1"/>
    </source>
</evidence>
<reference evidence="2" key="1">
    <citation type="submission" date="2016-08" db="EMBL/GenBank/DDBJ databases">
        <authorList>
            <person name="Merda D."/>
            <person name="Briand M."/>
            <person name="Taghouti G."/>
            <person name="Carrere S."/>
            <person name="Gouzy J."/>
            <person name="Portier P."/>
            <person name="Jacques M.-A."/>
            <person name="Fischer-Le Saux M."/>
        </authorList>
    </citation>
    <scope>NUCLEOTIDE SEQUENCE [LARGE SCALE GENOMIC DNA]</scope>
    <source>
        <strain evidence="2">CFBP4643</strain>
    </source>
</reference>
<dbReference type="AlphaFoldDB" id="A0A2S7D4Z7"/>
<organism evidence="1 2">
    <name type="scientific">Xanthomonas pisi</name>
    <dbReference type="NCBI Taxonomy" id="56457"/>
    <lineage>
        <taxon>Bacteria</taxon>
        <taxon>Pseudomonadati</taxon>
        <taxon>Pseudomonadota</taxon>
        <taxon>Gammaproteobacteria</taxon>
        <taxon>Lysobacterales</taxon>
        <taxon>Lysobacteraceae</taxon>
        <taxon>Xanthomonas</taxon>
    </lineage>
</organism>
<proteinExistence type="predicted"/>
<comment type="caution">
    <text evidence="1">The sequence shown here is derived from an EMBL/GenBank/DDBJ whole genome shotgun (WGS) entry which is preliminary data.</text>
</comment>
<dbReference type="RefSeq" id="WP_104611632.1">
    <property type="nucleotide sequence ID" value="NZ_MDEI01000005.1"/>
</dbReference>
<name>A0A2S7D4Z7_9XANT</name>
<gene>
    <name evidence="1" type="ORF">XpiCFBP4643_07940</name>
</gene>
<dbReference type="OrthoDB" id="6883592at2"/>
<protein>
    <submittedName>
        <fullName evidence="1">Uncharacterized protein</fullName>
    </submittedName>
</protein>
<sequence length="214" mass="24042">MDALGKIIGGVVMGWLLAQLGDIWKRRRERKADAAYLAATVLIQLERLIHGCASVAGDDGTAYGRPAGRTDAGEEYYVAQTKTPELSWDGVKVDWKSIDPLLMYTILSIPLELDEVKDHLQGVNEYDDPPYDRYIAERQLRFAELGVLVADLAKQLRLATGVPTRPAKEWNPESYMRERLKELRELEERLAAERLKSWPHMLASEAPVGVSPVV</sequence>